<dbReference type="PANTHER" id="PTHR47183">
    <property type="entry name" value="GLUCOSE-1-PHOSPHATE CYTIDYLYLTRANSFERASE-RELATED"/>
    <property type="match status" value="1"/>
</dbReference>
<dbReference type="InterPro" id="IPR029044">
    <property type="entry name" value="Nucleotide-diphossugar_trans"/>
</dbReference>
<dbReference type="SUPFAM" id="SSF53448">
    <property type="entry name" value="Nucleotide-diphospho-sugar transferases"/>
    <property type="match status" value="1"/>
</dbReference>
<dbReference type="EMBL" id="CP049075">
    <property type="protein sequence ID" value="QLI05234.1"/>
    <property type="molecule type" value="Genomic_DNA"/>
</dbReference>
<organism evidence="2 3">
    <name type="scientific">Candidatus Campylobacter infans</name>
    <dbReference type="NCBI Taxonomy" id="2561898"/>
    <lineage>
        <taxon>Bacteria</taxon>
        <taxon>Pseudomonadati</taxon>
        <taxon>Campylobacterota</taxon>
        <taxon>Epsilonproteobacteria</taxon>
        <taxon>Campylobacterales</taxon>
        <taxon>Campylobacteraceae</taxon>
        <taxon>Campylobacter</taxon>
    </lineage>
</organism>
<dbReference type="PANTHER" id="PTHR47183:SF1">
    <property type="entry name" value="GLUCOSE-1-PHOSPHATE CYTIDYLYLTRANSFERASE"/>
    <property type="match status" value="1"/>
</dbReference>
<protein>
    <submittedName>
        <fullName evidence="2">Glucose-1-phosphate cytidylyltransferase</fullName>
    </submittedName>
</protein>
<keyword evidence="2" id="KW-0808">Transferase</keyword>
<reference evidence="2 3" key="1">
    <citation type="submission" date="2020-02" db="EMBL/GenBank/DDBJ databases">
        <title>Complete genome sequence of the novel Campylobacter species Candidatus Campylobacter infans.</title>
        <authorList>
            <person name="Duim B."/>
            <person name="Zomer A."/>
            <person name="van der Graaf L."/>
            <person name="Wagenaar J."/>
        </authorList>
    </citation>
    <scope>NUCLEOTIDE SEQUENCE [LARGE SCALE GENOMIC DNA]</scope>
    <source>
        <strain evidence="2 3">19S00001</strain>
    </source>
</reference>
<dbReference type="RefSeq" id="WP_179975779.1">
    <property type="nucleotide sequence ID" value="NZ_CP049075.1"/>
</dbReference>
<evidence type="ECO:0000259" key="1">
    <source>
        <dbReference type="Pfam" id="PF00483"/>
    </source>
</evidence>
<keyword evidence="2" id="KW-0548">Nucleotidyltransferase</keyword>
<accession>A0A7H9CLW1</accession>
<dbReference type="InterPro" id="IPR005835">
    <property type="entry name" value="NTP_transferase_dom"/>
</dbReference>
<dbReference type="KEGG" id="cinf:CINF_0713"/>
<evidence type="ECO:0000313" key="2">
    <source>
        <dbReference type="EMBL" id="QLI05234.1"/>
    </source>
</evidence>
<dbReference type="GO" id="GO:0047343">
    <property type="term" value="F:glucose-1-phosphate cytidylyltransferase activity"/>
    <property type="evidence" value="ECO:0007669"/>
    <property type="project" value="InterPro"/>
</dbReference>
<proteinExistence type="predicted"/>
<dbReference type="GO" id="GO:0009243">
    <property type="term" value="P:O antigen biosynthetic process"/>
    <property type="evidence" value="ECO:0007669"/>
    <property type="project" value="InterPro"/>
</dbReference>
<dbReference type="InterPro" id="IPR013446">
    <property type="entry name" value="G1P_cyt_trans-like"/>
</dbReference>
<keyword evidence="3" id="KW-1185">Reference proteome</keyword>
<dbReference type="Gene3D" id="3.90.550.10">
    <property type="entry name" value="Spore Coat Polysaccharide Biosynthesis Protein SpsA, Chain A"/>
    <property type="match status" value="1"/>
</dbReference>
<sequence length="257" mass="29222">MKVLLLAGGLGTRLSEETDLRPKPMVEIGGKPILWHIMKIYSTYGFNDFVILLGYKGYCIKEYFANYFLHRSDVSIDLANNKMDILNTSSEPWRVSLIDTGLDAMTGARVKQAKKIIGDEAFMLTYGDGVANININELLKFHKSHGKLMSMTSAQPEGRFGALNLSSNNQVLEFKEKPKGDGSWINAGFFVCENKVFDYIGDGDDVIFEQEPLMNLAKDGEIFTYKHNGFWQPMDTLRDKNKLNELWNTKNAPWKIW</sequence>
<dbReference type="AlphaFoldDB" id="A0A7H9CLW1"/>
<evidence type="ECO:0000313" key="3">
    <source>
        <dbReference type="Proteomes" id="UP000509414"/>
    </source>
</evidence>
<gene>
    <name evidence="2" type="ORF">CINF_0713</name>
</gene>
<dbReference type="NCBIfam" id="TIGR02623">
    <property type="entry name" value="G1P_cyt_trans"/>
    <property type="match status" value="1"/>
</dbReference>
<feature type="domain" description="Nucleotidyl transferase" evidence="1">
    <location>
        <begin position="2"/>
        <end position="200"/>
    </location>
</feature>
<dbReference type="Pfam" id="PF00483">
    <property type="entry name" value="NTP_transferase"/>
    <property type="match status" value="1"/>
</dbReference>
<dbReference type="InterPro" id="IPR046981">
    <property type="entry name" value="G1P_cyt_trans"/>
</dbReference>
<dbReference type="Proteomes" id="UP000509414">
    <property type="component" value="Chromosome"/>
</dbReference>
<dbReference type="CDD" id="cd02524">
    <property type="entry name" value="G1P_cytidylyltransferase"/>
    <property type="match status" value="1"/>
</dbReference>
<name>A0A7H9CLW1_9BACT</name>